<accession>G0U2F9</accession>
<name>G0U2F9_TRYVY</name>
<organism evidence="2">
    <name type="scientific">Trypanosoma vivax (strain Y486)</name>
    <dbReference type="NCBI Taxonomy" id="1055687"/>
    <lineage>
        <taxon>Eukaryota</taxon>
        <taxon>Discoba</taxon>
        <taxon>Euglenozoa</taxon>
        <taxon>Kinetoplastea</taxon>
        <taxon>Metakinetoplastina</taxon>
        <taxon>Trypanosomatida</taxon>
        <taxon>Trypanosomatidae</taxon>
        <taxon>Trypanosoma</taxon>
        <taxon>Duttonella</taxon>
    </lineage>
</organism>
<dbReference type="EMBL" id="HE573025">
    <property type="protein sequence ID" value="CCC50462.1"/>
    <property type="molecule type" value="Genomic_DNA"/>
</dbReference>
<evidence type="ECO:0000256" key="1">
    <source>
        <dbReference type="SAM" id="MobiDB-lite"/>
    </source>
</evidence>
<dbReference type="VEuPathDB" id="TriTrypDB:TvY486_0902840"/>
<gene>
    <name evidence="2" type="ORF">TVY486_0902840</name>
</gene>
<feature type="region of interest" description="Disordered" evidence="1">
    <location>
        <begin position="126"/>
        <end position="179"/>
    </location>
</feature>
<reference evidence="2" key="1">
    <citation type="journal article" date="2012" name="Proc. Natl. Acad. Sci. U.S.A.">
        <title>Antigenic diversity is generated by distinct evolutionary mechanisms in African trypanosome species.</title>
        <authorList>
            <person name="Jackson A.P."/>
            <person name="Berry A."/>
            <person name="Aslett M."/>
            <person name="Allison H.C."/>
            <person name="Burton P."/>
            <person name="Vavrova-Anderson J."/>
            <person name="Brown R."/>
            <person name="Browne H."/>
            <person name="Corton N."/>
            <person name="Hauser H."/>
            <person name="Gamble J."/>
            <person name="Gilderthorp R."/>
            <person name="Marcello L."/>
            <person name="McQuillan J."/>
            <person name="Otto T.D."/>
            <person name="Quail M.A."/>
            <person name="Sanders M.J."/>
            <person name="van Tonder A."/>
            <person name="Ginger M.L."/>
            <person name="Field M.C."/>
            <person name="Barry J.D."/>
            <person name="Hertz-Fowler C."/>
            <person name="Berriman M."/>
        </authorList>
    </citation>
    <scope>NUCLEOTIDE SEQUENCE</scope>
    <source>
        <strain evidence="2">Y486</strain>
    </source>
</reference>
<proteinExistence type="predicted"/>
<protein>
    <submittedName>
        <fullName evidence="2">Uncharacterized protein</fullName>
    </submittedName>
</protein>
<sequence length="179" mass="20192">MCAATFSRHREKVIRGTNIVVQNAIADDKYGDAHQALLHTIAADDQNEVAWWNNTLRPANNLTHPAEAYLQGIKALRPAARFNTFDVKKVRLRRLVRQERERQRFLERRKKEVAPTVAMKASANPHKVPRAGMGSCDEDVRKLLSRSSGQKKGAREGDTKTAHHGKRRANKVQKIGKGL</sequence>
<dbReference type="OMA" id="MTHVAPK"/>
<dbReference type="AlphaFoldDB" id="G0U2F9"/>
<evidence type="ECO:0000313" key="2">
    <source>
        <dbReference type="EMBL" id="CCC50462.1"/>
    </source>
</evidence>
<feature type="compositionally biased region" description="Basic residues" evidence="1">
    <location>
        <begin position="162"/>
        <end position="171"/>
    </location>
</feature>